<reference evidence="2" key="1">
    <citation type="submission" date="2019-12" db="EMBL/GenBank/DDBJ databases">
        <title>Genome sequencing and annotation of Brassica cretica.</title>
        <authorList>
            <person name="Studholme D.J."/>
            <person name="Sarris P.F."/>
        </authorList>
    </citation>
    <scope>NUCLEOTIDE SEQUENCE</scope>
    <source>
        <strain evidence="2">PFS-001/15</strain>
        <tissue evidence="2">Leaf</tissue>
    </source>
</reference>
<evidence type="ECO:0000313" key="3">
    <source>
        <dbReference type="Proteomes" id="UP000712281"/>
    </source>
</evidence>
<dbReference type="AlphaFoldDB" id="A0A8S9KUV3"/>
<feature type="domain" description="RNase H type-1" evidence="1">
    <location>
        <begin position="115"/>
        <end position="222"/>
    </location>
</feature>
<dbReference type="PANTHER" id="PTHR47074:SF11">
    <property type="entry name" value="REVERSE TRANSCRIPTASE-LIKE PROTEIN"/>
    <property type="match status" value="1"/>
</dbReference>
<dbReference type="InterPro" id="IPR044730">
    <property type="entry name" value="RNase_H-like_dom_plant"/>
</dbReference>
<dbReference type="PANTHER" id="PTHR47074">
    <property type="entry name" value="BNAC02G40300D PROTEIN"/>
    <property type="match status" value="1"/>
</dbReference>
<dbReference type="Pfam" id="PF13456">
    <property type="entry name" value="RVT_3"/>
    <property type="match status" value="1"/>
</dbReference>
<dbReference type="GO" id="GO:0003676">
    <property type="term" value="F:nucleic acid binding"/>
    <property type="evidence" value="ECO:0007669"/>
    <property type="project" value="InterPro"/>
</dbReference>
<organism evidence="2 3">
    <name type="scientific">Brassica cretica</name>
    <name type="common">Mustard</name>
    <dbReference type="NCBI Taxonomy" id="69181"/>
    <lineage>
        <taxon>Eukaryota</taxon>
        <taxon>Viridiplantae</taxon>
        <taxon>Streptophyta</taxon>
        <taxon>Embryophyta</taxon>
        <taxon>Tracheophyta</taxon>
        <taxon>Spermatophyta</taxon>
        <taxon>Magnoliopsida</taxon>
        <taxon>eudicotyledons</taxon>
        <taxon>Gunneridae</taxon>
        <taxon>Pentapetalae</taxon>
        <taxon>rosids</taxon>
        <taxon>malvids</taxon>
        <taxon>Brassicales</taxon>
        <taxon>Brassicaceae</taxon>
        <taxon>Brassiceae</taxon>
        <taxon>Brassica</taxon>
    </lineage>
</organism>
<name>A0A8S9KUV3_BRACR</name>
<dbReference type="EMBL" id="QGKW02000717">
    <property type="protein sequence ID" value="KAF2597043.1"/>
    <property type="molecule type" value="Genomic_DNA"/>
</dbReference>
<proteinExistence type="predicted"/>
<evidence type="ECO:0000259" key="1">
    <source>
        <dbReference type="Pfam" id="PF13456"/>
    </source>
</evidence>
<dbReference type="CDD" id="cd06222">
    <property type="entry name" value="RNase_H_like"/>
    <property type="match status" value="1"/>
</dbReference>
<gene>
    <name evidence="2" type="ORF">F2Q68_00007992</name>
</gene>
<dbReference type="InterPro" id="IPR002156">
    <property type="entry name" value="RNaseH_domain"/>
</dbReference>
<accession>A0A8S9KUV3</accession>
<dbReference type="InterPro" id="IPR052929">
    <property type="entry name" value="RNase_H-like_EbsB-rel"/>
</dbReference>
<evidence type="ECO:0000313" key="2">
    <source>
        <dbReference type="EMBL" id="KAF2597043.1"/>
    </source>
</evidence>
<sequence>MEYTHLRAGALAVKERLRSRGINIDTTFSSCGNGREDINHVLFQCRKMNTLFPDAGLVSPWLLWHIWKARNVFCFEYKRLDPANILDKAIMEAQIWRELQVPPRSETPLVSFNNGGAWIVRNPAGMTLLHSRRAFSNVSTPLEADLCSLLWSIESMRSLRLNKIIFESSSAILRDAFLNPSFDSPTWPMVLNILHTLDGFGEWRVEHVVPESNKVASMIASSVTKDRHYQSYVASGGPSWLRNLLEQEAGSPHQ</sequence>
<dbReference type="Proteomes" id="UP000712281">
    <property type="component" value="Unassembled WGS sequence"/>
</dbReference>
<comment type="caution">
    <text evidence="2">The sequence shown here is derived from an EMBL/GenBank/DDBJ whole genome shotgun (WGS) entry which is preliminary data.</text>
</comment>
<dbReference type="GO" id="GO:0004523">
    <property type="term" value="F:RNA-DNA hybrid ribonuclease activity"/>
    <property type="evidence" value="ECO:0007669"/>
    <property type="project" value="InterPro"/>
</dbReference>
<protein>
    <recommendedName>
        <fullName evidence="1">RNase H type-1 domain-containing protein</fullName>
    </recommendedName>
</protein>